<dbReference type="AlphaFoldDB" id="A0A9X1WU44"/>
<feature type="signal peptide" evidence="2">
    <location>
        <begin position="1"/>
        <end position="23"/>
    </location>
</feature>
<comment type="caution">
    <text evidence="3">The sequence shown here is derived from an EMBL/GenBank/DDBJ whole genome shotgun (WGS) entry which is preliminary data.</text>
</comment>
<keyword evidence="2" id="KW-0732">Signal</keyword>
<keyword evidence="4" id="KW-1185">Reference proteome</keyword>
<reference evidence="3" key="1">
    <citation type="submission" date="2022-04" db="EMBL/GenBank/DDBJ databases">
        <title>Paenibacillus mangrovi sp. nov., a novel endophytic bacterium isolated from bark of Kandelia candel.</title>
        <authorList>
            <person name="Tuo L."/>
        </authorList>
    </citation>
    <scope>NUCLEOTIDE SEQUENCE</scope>
    <source>
        <strain evidence="3">KQZ6P-2</strain>
    </source>
</reference>
<evidence type="ECO:0000313" key="4">
    <source>
        <dbReference type="Proteomes" id="UP001139347"/>
    </source>
</evidence>
<organism evidence="3 4">
    <name type="scientific">Paenibacillus mangrovi</name>
    <dbReference type="NCBI Taxonomy" id="2931978"/>
    <lineage>
        <taxon>Bacteria</taxon>
        <taxon>Bacillati</taxon>
        <taxon>Bacillota</taxon>
        <taxon>Bacilli</taxon>
        <taxon>Bacillales</taxon>
        <taxon>Paenibacillaceae</taxon>
        <taxon>Paenibacillus</taxon>
    </lineage>
</organism>
<keyword evidence="1" id="KW-0472">Membrane</keyword>
<dbReference type="RefSeq" id="WP_244729583.1">
    <property type="nucleotide sequence ID" value="NZ_JALIRP010000013.1"/>
</dbReference>
<keyword evidence="1" id="KW-0812">Transmembrane</keyword>
<dbReference type="EMBL" id="JALIRP010000013">
    <property type="protein sequence ID" value="MCJ8014631.1"/>
    <property type="molecule type" value="Genomic_DNA"/>
</dbReference>
<evidence type="ECO:0000256" key="1">
    <source>
        <dbReference type="SAM" id="Phobius"/>
    </source>
</evidence>
<feature type="chain" id="PRO_5040989025" evidence="2">
    <location>
        <begin position="24"/>
        <end position="133"/>
    </location>
</feature>
<dbReference type="InterPro" id="IPR045770">
    <property type="entry name" value="DUF6223"/>
</dbReference>
<feature type="transmembrane region" description="Helical" evidence="1">
    <location>
        <begin position="39"/>
        <end position="57"/>
    </location>
</feature>
<gene>
    <name evidence="3" type="ORF">MUG84_23375</name>
</gene>
<feature type="transmembrane region" description="Helical" evidence="1">
    <location>
        <begin position="107"/>
        <end position="127"/>
    </location>
</feature>
<evidence type="ECO:0000256" key="2">
    <source>
        <dbReference type="SAM" id="SignalP"/>
    </source>
</evidence>
<protein>
    <submittedName>
        <fullName evidence="3">DUF6223 family protein</fullName>
    </submittedName>
</protein>
<evidence type="ECO:0000313" key="3">
    <source>
        <dbReference type="EMBL" id="MCJ8014631.1"/>
    </source>
</evidence>
<feature type="transmembrane region" description="Helical" evidence="1">
    <location>
        <begin position="69"/>
        <end position="87"/>
    </location>
</feature>
<dbReference type="Proteomes" id="UP001139347">
    <property type="component" value="Unassembled WGS sequence"/>
</dbReference>
<proteinExistence type="predicted"/>
<sequence>MKIKLVSFVILCTFLLVPTIASAASAEQVYGFTPARIKILVTVVMGLGSVGIAWLSLARASDRSGKGNWRIATLVAIALALIAFFIAGPHFVYTTGDIGSGNGRGGAAFVVILSIITIVLSGMAWFASRYRTS</sequence>
<name>A0A9X1WU44_9BACL</name>
<keyword evidence="1" id="KW-1133">Transmembrane helix</keyword>
<dbReference type="Pfam" id="PF19733">
    <property type="entry name" value="DUF6223"/>
    <property type="match status" value="1"/>
</dbReference>
<accession>A0A9X1WU44</accession>